<evidence type="ECO:0000313" key="1">
    <source>
        <dbReference type="EMBL" id="QDH89452.1"/>
    </source>
</evidence>
<sequence>MFADPLDIVVDTATIHLARVGVGDRKATYSNADGSYVENISHQNTGKGRIRHLVRLDVKKIVENPINSTSDYDSSSIQVSIDRPAYGFTVGDIDALMAGLKAQLTTAFITKIYGQES</sequence>
<protein>
    <submittedName>
        <fullName evidence="1">Uncharacterized protein</fullName>
    </submittedName>
</protein>
<proteinExistence type="predicted"/>
<accession>A0A514D777</accession>
<gene>
    <name evidence="1" type="ORF">H2RhizoLitter491492_000002</name>
</gene>
<name>A0A514D777_9VIRU</name>
<organism evidence="1">
    <name type="scientific">Leviviridae sp</name>
    <dbReference type="NCBI Taxonomy" id="2027243"/>
    <lineage>
        <taxon>Viruses</taxon>
        <taxon>Riboviria</taxon>
        <taxon>Orthornavirae</taxon>
        <taxon>Lenarviricota</taxon>
        <taxon>Leviviricetes</taxon>
        <taxon>Norzivirales</taxon>
        <taxon>Fiersviridae</taxon>
    </lineage>
</organism>
<dbReference type="EMBL" id="MN034824">
    <property type="protein sequence ID" value="QDH89452.1"/>
    <property type="molecule type" value="Genomic_RNA"/>
</dbReference>
<reference evidence="1" key="1">
    <citation type="submission" date="2019-05" db="EMBL/GenBank/DDBJ databases">
        <title>Metatranscriptomic reconstruction reveals RNA viruses with the potential to shape carbon cycling in soil.</title>
        <authorList>
            <person name="Starr E.P."/>
            <person name="Nuccio E."/>
            <person name="Pett-Ridge J."/>
            <person name="Banfield J.F."/>
            <person name="Firestone M.K."/>
        </authorList>
    </citation>
    <scope>NUCLEOTIDE SEQUENCE</scope>
    <source>
        <strain evidence="1">H2_Rhizo_Litter_49_scaffold_1492</strain>
    </source>
</reference>